<proteinExistence type="predicted"/>
<keyword evidence="1" id="KW-0802">TPR repeat</keyword>
<name>A0A937K3F6_9CLOT</name>
<dbReference type="InterPro" id="IPR019734">
    <property type="entry name" value="TPR_rpt"/>
</dbReference>
<dbReference type="PROSITE" id="PS50005">
    <property type="entry name" value="TPR"/>
    <property type="match status" value="1"/>
</dbReference>
<feature type="repeat" description="TPR" evidence="1">
    <location>
        <begin position="532"/>
        <end position="565"/>
    </location>
</feature>
<keyword evidence="3" id="KW-1185">Reference proteome</keyword>
<evidence type="ECO:0000313" key="2">
    <source>
        <dbReference type="EMBL" id="MBL4930433.1"/>
    </source>
</evidence>
<organism evidence="2 3">
    <name type="scientific">Clostridium paridis</name>
    <dbReference type="NCBI Taxonomy" id="2803863"/>
    <lineage>
        <taxon>Bacteria</taxon>
        <taxon>Bacillati</taxon>
        <taxon>Bacillota</taxon>
        <taxon>Clostridia</taxon>
        <taxon>Eubacteriales</taxon>
        <taxon>Clostridiaceae</taxon>
        <taxon>Clostridium</taxon>
    </lineage>
</organism>
<dbReference type="InterPro" id="IPR011990">
    <property type="entry name" value="TPR-like_helical_dom_sf"/>
</dbReference>
<sequence>MAVSKKRKKKSKPKRTADKARRIMNFNTNSNIKEIIDNFKIESITKALEYMDSVYMEVQLKSEEYFHDTFDAHNNSLIESINKLIDISEDELDRLVKGHAETWLSEINRFGESFLIKTISYVKMTLNEGVETVFYDLYYQCGDEDYAREALKKVMEETGINMQGYSDIYIEEFDAFSRQLLIAKSHIITNTIRKCLKEKSVDYKYESKIFNNWNVNQLIYIDKYKELSKMAEEYGYIHVRDNGGHGIFTNNETKNIVVIPQGRSIGKGLSFAIQKQILGRSNAKKTPDERTNNQLERKNKLLEYQNNKELRKMAEKYGYIHVRDNGRHAIFTNNKTKNTVVIPQGRSIGKGLSIVIQKQILGRSNAKDLINIIDEQSDLFTIDSESSKKVLELREMQLISDINPYFENEDFESALKILLKFSDNFPGAVKVFALIAGIYEASGNSTKAIEYYKKYIDRNGEMYDAYTRIIELLKNNGQYEESEHYEIIRSGKFSGKISMLENIKDKIEKEEFDAADVLIEEFENEDFSNLSADDFMEIGQSYFKVRNYKLAREYSNKSLQIYSDKAEAKQLIMVMDIMNV</sequence>
<dbReference type="InterPro" id="IPR038570">
    <property type="entry name" value="HicA_sf"/>
</dbReference>
<dbReference type="SUPFAM" id="SSF54786">
    <property type="entry name" value="YcfA/nrd intein domain"/>
    <property type="match status" value="2"/>
</dbReference>
<comment type="caution">
    <text evidence="2">The sequence shown here is derived from an EMBL/GenBank/DDBJ whole genome shotgun (WGS) entry which is preliminary data.</text>
</comment>
<reference evidence="2" key="1">
    <citation type="submission" date="2021-01" db="EMBL/GenBank/DDBJ databases">
        <title>Genome public.</title>
        <authorList>
            <person name="Liu C."/>
            <person name="Sun Q."/>
        </authorList>
    </citation>
    <scope>NUCLEOTIDE SEQUENCE</scope>
    <source>
        <strain evidence="2">YIM B02565</strain>
    </source>
</reference>
<gene>
    <name evidence="2" type="ORF">JK634_01225</name>
</gene>
<dbReference type="RefSeq" id="WP_202765815.1">
    <property type="nucleotide sequence ID" value="NZ_JAESWA010000005.1"/>
</dbReference>
<dbReference type="Gene3D" id="1.25.40.10">
    <property type="entry name" value="Tetratricopeptide repeat domain"/>
    <property type="match status" value="1"/>
</dbReference>
<dbReference type="Proteomes" id="UP000623681">
    <property type="component" value="Unassembled WGS sequence"/>
</dbReference>
<dbReference type="SUPFAM" id="SSF48452">
    <property type="entry name" value="TPR-like"/>
    <property type="match status" value="1"/>
</dbReference>
<dbReference type="EMBL" id="JAESWA010000005">
    <property type="protein sequence ID" value="MBL4930433.1"/>
    <property type="molecule type" value="Genomic_DNA"/>
</dbReference>
<accession>A0A937K3F6</accession>
<dbReference type="AlphaFoldDB" id="A0A937K3F6"/>
<dbReference type="SMART" id="SM00028">
    <property type="entry name" value="TPR"/>
    <property type="match status" value="2"/>
</dbReference>
<evidence type="ECO:0008006" key="4">
    <source>
        <dbReference type="Google" id="ProtNLM"/>
    </source>
</evidence>
<evidence type="ECO:0000313" key="3">
    <source>
        <dbReference type="Proteomes" id="UP000623681"/>
    </source>
</evidence>
<dbReference type="Gene3D" id="3.30.920.30">
    <property type="entry name" value="Hypothetical protein"/>
    <property type="match status" value="2"/>
</dbReference>
<protein>
    <recommendedName>
        <fullName evidence="4">Tetratricopeptide repeat protein</fullName>
    </recommendedName>
</protein>
<evidence type="ECO:0000256" key="1">
    <source>
        <dbReference type="PROSITE-ProRule" id="PRU00339"/>
    </source>
</evidence>